<dbReference type="PANTHER" id="PTHR37422:SF23">
    <property type="entry name" value="TEICHURONIC ACID BIOSYNTHESIS PROTEIN TUAE"/>
    <property type="match status" value="1"/>
</dbReference>
<dbReference type="Pfam" id="PF00535">
    <property type="entry name" value="Glycos_transf_2"/>
    <property type="match status" value="1"/>
</dbReference>
<feature type="transmembrane region" description="Helical" evidence="5">
    <location>
        <begin position="391"/>
        <end position="416"/>
    </location>
</feature>
<accession>A0A7X0S9L1</accession>
<sequence>MKITDNITAEDEKVKDILKKLFILSIILIPVDNLPYMSNIMGELGNRGAVYPFILIILIIFVLLIKRKEIYFNRSRETDLLTIFFIWILISSIINMNDIFTNSFKGRSGINKLLLQFMVIGFMVLISYCSDIIIKLKNITLYDFREYVKYSLIAVFIYGTVELLNFTGIIDLSRILKILSSIFQTYFRGEVYTKGIRTISGEVSYFAMYASFAMPWIVSYIFTEKSNKKKVKYCIIAGYLVLLLIFSKSRTAYAIIFIEMFIYTMIILISKVSKNIKINLLKAIALVIIGFVIINNTVLSNIAGDENSMTKISITSLINSLRDPNNVSNISRLGLEEAAINIGIENPIIGVGIGQYGFEVSNHLSDKALTSHEVQRWISEKNKDWPPAFALYVRIMAEQGILGFIIWCVFIGYVLIKSMRKIMKNENDIMGISLVVSFIGVLISWMNADTFAQVAFWIILPFIIRYNNNNLIEDKEEVKEEVKENYEENKFSLIMATCGRKKEVEEFLKSIKAINYNKKLLEVIIVDQNKERILDDIIDKYKSEFNIIHIKSEKIGLALNRNIGLEMATGNIIAFPDDDCEYLKNTLTIVEEYFNKGGIDVVMGKIVERDGSDSLRTWTKEKVDINANNFYTKCSSVTMFLKKGKTIIRFNEKLGAGQYFGACEDADILYKNCKKEVDILYTPEIMVYHPHYSSNVNMATEKIVSYGLGFGAMVKANFDFNMCVLFIKAEGYHFVKSIVYLLQMNTKKSKRSWVAFTSRIKGFIEYKKVMCCFFEESLGNGGLK</sequence>
<feature type="transmembrane region" description="Helical" evidence="5">
    <location>
        <begin position="78"/>
        <end position="94"/>
    </location>
</feature>
<feature type="transmembrane region" description="Helical" evidence="5">
    <location>
        <begin position="428"/>
        <end position="445"/>
    </location>
</feature>
<keyword evidence="3 5" id="KW-1133">Transmembrane helix</keyword>
<dbReference type="Pfam" id="PF04932">
    <property type="entry name" value="Wzy_C"/>
    <property type="match status" value="1"/>
</dbReference>
<feature type="transmembrane region" description="Helical" evidence="5">
    <location>
        <begin position="252"/>
        <end position="269"/>
    </location>
</feature>
<dbReference type="AlphaFoldDB" id="A0A7X0S9L1"/>
<proteinExistence type="predicted"/>
<dbReference type="SUPFAM" id="SSF53448">
    <property type="entry name" value="Nucleotide-diphospho-sugar transferases"/>
    <property type="match status" value="1"/>
</dbReference>
<feature type="transmembrane region" description="Helical" evidence="5">
    <location>
        <begin position="49"/>
        <end position="66"/>
    </location>
</feature>
<evidence type="ECO:0000313" key="8">
    <source>
        <dbReference type="EMBL" id="MBB6713517.1"/>
    </source>
</evidence>
<feature type="transmembrane region" description="Helical" evidence="5">
    <location>
        <begin position="203"/>
        <end position="223"/>
    </location>
</feature>
<dbReference type="PANTHER" id="PTHR37422">
    <property type="entry name" value="TEICHURONIC ACID BIOSYNTHESIS PROTEIN TUAE"/>
    <property type="match status" value="1"/>
</dbReference>
<feature type="transmembrane region" description="Helical" evidence="5">
    <location>
        <begin position="281"/>
        <end position="303"/>
    </location>
</feature>
<keyword evidence="2 5" id="KW-0812">Transmembrane</keyword>
<dbReference type="GO" id="GO:0016020">
    <property type="term" value="C:membrane"/>
    <property type="evidence" value="ECO:0007669"/>
    <property type="project" value="UniProtKB-SubCell"/>
</dbReference>
<dbReference type="Proteomes" id="UP000585258">
    <property type="component" value="Unassembled WGS sequence"/>
</dbReference>
<evidence type="ECO:0000259" key="6">
    <source>
        <dbReference type="Pfam" id="PF00535"/>
    </source>
</evidence>
<gene>
    <name evidence="8" type="ORF">H7E68_02055</name>
</gene>
<dbReference type="InterPro" id="IPR051533">
    <property type="entry name" value="WaaL-like"/>
</dbReference>
<keyword evidence="4 5" id="KW-0472">Membrane</keyword>
<dbReference type="InterPro" id="IPR001173">
    <property type="entry name" value="Glyco_trans_2-like"/>
</dbReference>
<dbReference type="InterPro" id="IPR029044">
    <property type="entry name" value="Nucleotide-diphossugar_trans"/>
</dbReference>
<feature type="transmembrane region" description="Helical" evidence="5">
    <location>
        <begin position="114"/>
        <end position="136"/>
    </location>
</feature>
<comment type="subcellular location">
    <subcellularLocation>
        <location evidence="1">Membrane</location>
        <topology evidence="1">Multi-pass membrane protein</topology>
    </subcellularLocation>
</comment>
<evidence type="ECO:0000259" key="7">
    <source>
        <dbReference type="Pfam" id="PF04932"/>
    </source>
</evidence>
<evidence type="ECO:0000256" key="2">
    <source>
        <dbReference type="ARBA" id="ARBA00022692"/>
    </source>
</evidence>
<dbReference type="GO" id="GO:0016740">
    <property type="term" value="F:transferase activity"/>
    <property type="evidence" value="ECO:0007669"/>
    <property type="project" value="UniProtKB-KW"/>
</dbReference>
<protein>
    <submittedName>
        <fullName evidence="8">Glycosyltransferase</fullName>
    </submittedName>
</protein>
<name>A0A7X0S9L1_9CLOT</name>
<evidence type="ECO:0000256" key="4">
    <source>
        <dbReference type="ARBA" id="ARBA00023136"/>
    </source>
</evidence>
<dbReference type="RefSeq" id="WP_185163323.1">
    <property type="nucleotide sequence ID" value="NZ_JACKWY010000001.1"/>
</dbReference>
<reference evidence="8 9" key="1">
    <citation type="submission" date="2020-08" db="EMBL/GenBank/DDBJ databases">
        <title>Clostridia isolated from Swiss meat.</title>
        <authorList>
            <person name="Wambui J."/>
            <person name="Stevens M.J.A."/>
            <person name="Stephan R."/>
        </authorList>
    </citation>
    <scope>NUCLEOTIDE SEQUENCE [LARGE SCALE GENOMIC DNA]</scope>
    <source>
        <strain evidence="8 9">CM001</strain>
    </source>
</reference>
<evidence type="ECO:0000256" key="5">
    <source>
        <dbReference type="SAM" id="Phobius"/>
    </source>
</evidence>
<feature type="transmembrane region" description="Helical" evidence="5">
    <location>
        <begin position="21"/>
        <end position="37"/>
    </location>
</feature>
<evidence type="ECO:0000256" key="3">
    <source>
        <dbReference type="ARBA" id="ARBA00022989"/>
    </source>
</evidence>
<comment type="caution">
    <text evidence="8">The sequence shown here is derived from an EMBL/GenBank/DDBJ whole genome shotgun (WGS) entry which is preliminary data.</text>
</comment>
<feature type="transmembrane region" description="Helical" evidence="5">
    <location>
        <begin position="230"/>
        <end position="246"/>
    </location>
</feature>
<keyword evidence="8" id="KW-0808">Transferase</keyword>
<evidence type="ECO:0000313" key="9">
    <source>
        <dbReference type="Proteomes" id="UP000585258"/>
    </source>
</evidence>
<feature type="domain" description="Glycosyltransferase 2-like" evidence="6">
    <location>
        <begin position="492"/>
        <end position="625"/>
    </location>
</feature>
<feature type="domain" description="O-antigen ligase-related" evidence="7">
    <location>
        <begin position="238"/>
        <end position="408"/>
    </location>
</feature>
<dbReference type="InterPro" id="IPR007016">
    <property type="entry name" value="O-antigen_ligase-rel_domated"/>
</dbReference>
<evidence type="ECO:0000256" key="1">
    <source>
        <dbReference type="ARBA" id="ARBA00004141"/>
    </source>
</evidence>
<feature type="transmembrane region" description="Helical" evidence="5">
    <location>
        <begin position="148"/>
        <end position="170"/>
    </location>
</feature>
<dbReference type="EMBL" id="JACKWY010000001">
    <property type="protein sequence ID" value="MBB6713517.1"/>
    <property type="molecule type" value="Genomic_DNA"/>
</dbReference>
<dbReference type="Gene3D" id="3.90.550.10">
    <property type="entry name" value="Spore Coat Polysaccharide Biosynthesis Protein SpsA, Chain A"/>
    <property type="match status" value="1"/>
</dbReference>
<dbReference type="CDD" id="cd00761">
    <property type="entry name" value="Glyco_tranf_GTA_type"/>
    <property type="match status" value="1"/>
</dbReference>
<organism evidence="8 9">
    <name type="scientific">Clostridium gasigenes</name>
    <dbReference type="NCBI Taxonomy" id="94869"/>
    <lineage>
        <taxon>Bacteria</taxon>
        <taxon>Bacillati</taxon>
        <taxon>Bacillota</taxon>
        <taxon>Clostridia</taxon>
        <taxon>Eubacteriales</taxon>
        <taxon>Clostridiaceae</taxon>
        <taxon>Clostridium</taxon>
    </lineage>
</organism>